<keyword evidence="3" id="KW-1185">Reference proteome</keyword>
<protein>
    <recommendedName>
        <fullName evidence="4">Transmembrane protein</fullName>
    </recommendedName>
</protein>
<keyword evidence="1" id="KW-0812">Transmembrane</keyword>
<feature type="transmembrane region" description="Helical" evidence="1">
    <location>
        <begin position="44"/>
        <end position="64"/>
    </location>
</feature>
<gene>
    <name evidence="2" type="ORF">SAMN00790413_04039</name>
</gene>
<feature type="transmembrane region" description="Helical" evidence="1">
    <location>
        <begin position="103"/>
        <end position="121"/>
    </location>
</feature>
<evidence type="ECO:0000313" key="2">
    <source>
        <dbReference type="EMBL" id="SMB82505.1"/>
    </source>
</evidence>
<proteinExistence type="predicted"/>
<keyword evidence="1" id="KW-1133">Transmembrane helix</keyword>
<keyword evidence="1" id="KW-0472">Membrane</keyword>
<evidence type="ECO:0000256" key="1">
    <source>
        <dbReference type="SAM" id="Phobius"/>
    </source>
</evidence>
<evidence type="ECO:0000313" key="3">
    <source>
        <dbReference type="Proteomes" id="UP000192582"/>
    </source>
</evidence>
<accession>A0A1W1UMZ6</accession>
<evidence type="ECO:0008006" key="4">
    <source>
        <dbReference type="Google" id="ProtNLM"/>
    </source>
</evidence>
<name>A0A1W1UMZ6_9DEIO</name>
<dbReference type="RefSeq" id="WP_084046197.1">
    <property type="nucleotide sequence ID" value="NZ_FWWU01000006.1"/>
</dbReference>
<feature type="transmembrane region" description="Helical" evidence="1">
    <location>
        <begin position="76"/>
        <end position="97"/>
    </location>
</feature>
<reference evidence="2 3" key="1">
    <citation type="submission" date="2017-04" db="EMBL/GenBank/DDBJ databases">
        <authorList>
            <person name="Afonso C.L."/>
            <person name="Miller P.J."/>
            <person name="Scott M.A."/>
            <person name="Spackman E."/>
            <person name="Goraichik I."/>
            <person name="Dimitrov K.M."/>
            <person name="Suarez D.L."/>
            <person name="Swayne D.E."/>
        </authorList>
    </citation>
    <scope>NUCLEOTIDE SEQUENCE [LARGE SCALE GENOMIC DNA]</scope>
    <source>
        <strain evidence="2 3">KR-140</strain>
    </source>
</reference>
<dbReference type="AlphaFoldDB" id="A0A1W1UMZ6"/>
<dbReference type="Proteomes" id="UP000192582">
    <property type="component" value="Unassembled WGS sequence"/>
</dbReference>
<sequence length="138" mass="14036">MPQDLAGRLLLTLTAAVLFTLGVPLLFAGDVAAAWLGAPSAGGEALAQLAASSLLGLGMINWWWRGNPLGGIHGRPVGLGNLLCCLSAAASLGRGTLTGALPGGMWAVVLVMAGLALAFVWRMFLWRPGPRPGAVPGL</sequence>
<dbReference type="EMBL" id="FWWU01000006">
    <property type="protein sequence ID" value="SMB82505.1"/>
    <property type="molecule type" value="Genomic_DNA"/>
</dbReference>
<organism evidence="2 3">
    <name type="scientific">Deinococcus hopiensis KR-140</name>
    <dbReference type="NCBI Taxonomy" id="695939"/>
    <lineage>
        <taxon>Bacteria</taxon>
        <taxon>Thermotogati</taxon>
        <taxon>Deinococcota</taxon>
        <taxon>Deinococci</taxon>
        <taxon>Deinococcales</taxon>
        <taxon>Deinococcaceae</taxon>
        <taxon>Deinococcus</taxon>
    </lineage>
</organism>
<dbReference type="STRING" id="695939.SAMN00790413_04039"/>